<protein>
    <submittedName>
        <fullName evidence="2">Uncharacterized protein</fullName>
    </submittedName>
</protein>
<feature type="chain" id="PRO_5043551333" evidence="1">
    <location>
        <begin position="26"/>
        <end position="49"/>
    </location>
</feature>
<keyword evidence="3" id="KW-1185">Reference proteome</keyword>
<gene>
    <name evidence="2" type="ORF">CEXT_76071</name>
</gene>
<dbReference type="Proteomes" id="UP001054945">
    <property type="component" value="Unassembled WGS sequence"/>
</dbReference>
<keyword evidence="1" id="KW-0732">Signal</keyword>
<evidence type="ECO:0000256" key="1">
    <source>
        <dbReference type="SAM" id="SignalP"/>
    </source>
</evidence>
<proteinExistence type="predicted"/>
<evidence type="ECO:0000313" key="2">
    <source>
        <dbReference type="EMBL" id="GIY79671.1"/>
    </source>
</evidence>
<sequence length="49" mass="5489">SSPGIGNPVAVLLLAFRSLFYRVDAVHHLFMKDRSSRCRVRSPGQSNVF</sequence>
<evidence type="ECO:0000313" key="3">
    <source>
        <dbReference type="Proteomes" id="UP001054945"/>
    </source>
</evidence>
<dbReference type="AlphaFoldDB" id="A0AAV4WA34"/>
<organism evidence="2 3">
    <name type="scientific">Caerostris extrusa</name>
    <name type="common">Bark spider</name>
    <name type="synonym">Caerostris bankana</name>
    <dbReference type="NCBI Taxonomy" id="172846"/>
    <lineage>
        <taxon>Eukaryota</taxon>
        <taxon>Metazoa</taxon>
        <taxon>Ecdysozoa</taxon>
        <taxon>Arthropoda</taxon>
        <taxon>Chelicerata</taxon>
        <taxon>Arachnida</taxon>
        <taxon>Araneae</taxon>
        <taxon>Araneomorphae</taxon>
        <taxon>Entelegynae</taxon>
        <taxon>Araneoidea</taxon>
        <taxon>Araneidae</taxon>
        <taxon>Caerostris</taxon>
    </lineage>
</organism>
<feature type="non-terminal residue" evidence="2">
    <location>
        <position position="1"/>
    </location>
</feature>
<feature type="signal peptide" evidence="1">
    <location>
        <begin position="1"/>
        <end position="25"/>
    </location>
</feature>
<comment type="caution">
    <text evidence="2">The sequence shown here is derived from an EMBL/GenBank/DDBJ whole genome shotgun (WGS) entry which is preliminary data.</text>
</comment>
<dbReference type="EMBL" id="BPLR01015920">
    <property type="protein sequence ID" value="GIY79671.1"/>
    <property type="molecule type" value="Genomic_DNA"/>
</dbReference>
<accession>A0AAV4WA34</accession>
<reference evidence="2 3" key="1">
    <citation type="submission" date="2021-06" db="EMBL/GenBank/DDBJ databases">
        <title>Caerostris extrusa draft genome.</title>
        <authorList>
            <person name="Kono N."/>
            <person name="Arakawa K."/>
        </authorList>
    </citation>
    <scope>NUCLEOTIDE SEQUENCE [LARGE SCALE GENOMIC DNA]</scope>
</reference>
<name>A0AAV4WA34_CAEEX</name>